<name>W8F733_9BACT</name>
<proteinExistence type="predicted"/>
<dbReference type="STRING" id="1227739.Hsw_1930"/>
<dbReference type="HOGENOM" id="CLU_2916319_0_0_10"/>
<dbReference type="Proteomes" id="UP000019423">
    <property type="component" value="Chromosome"/>
</dbReference>
<sequence>MPLTFVVLAGFYPAAHRAVQYADGLVQPLRGELGLLHVNRASLYAPYALMGEALHAEELAR</sequence>
<dbReference type="AlphaFoldDB" id="W8F733"/>
<dbReference type="EMBL" id="CP007145">
    <property type="protein sequence ID" value="AHJ97525.1"/>
    <property type="molecule type" value="Genomic_DNA"/>
</dbReference>
<dbReference type="PATRIC" id="fig|1227739.3.peg.2148"/>
<reference evidence="1 2" key="1">
    <citation type="submission" date="2014-01" db="EMBL/GenBank/DDBJ databases">
        <title>Complete genome sequence of ionizing-radiation resistance bacterium Hymenobacter swuensis DY53.</title>
        <authorList>
            <person name="Jung J.-H."/>
            <person name="Jeong S.-W."/>
            <person name="Joe M.-H."/>
            <person name="Cho y.-j."/>
            <person name="Kim M.-K."/>
            <person name="Lim S.-Y."/>
        </authorList>
    </citation>
    <scope>NUCLEOTIDE SEQUENCE [LARGE SCALE GENOMIC DNA]</scope>
    <source>
        <strain evidence="1 2">DY53</strain>
    </source>
</reference>
<protein>
    <submittedName>
        <fullName evidence="1">Uncharacterized protein</fullName>
    </submittedName>
</protein>
<accession>W8F733</accession>
<dbReference type="KEGG" id="hsw:Hsw_1930"/>
<organism evidence="1 2">
    <name type="scientific">Hymenobacter swuensis DY53</name>
    <dbReference type="NCBI Taxonomy" id="1227739"/>
    <lineage>
        <taxon>Bacteria</taxon>
        <taxon>Pseudomonadati</taxon>
        <taxon>Bacteroidota</taxon>
        <taxon>Cytophagia</taxon>
        <taxon>Cytophagales</taxon>
        <taxon>Hymenobacteraceae</taxon>
        <taxon>Hymenobacter</taxon>
    </lineage>
</organism>
<dbReference type="RefSeq" id="WP_044001930.1">
    <property type="nucleotide sequence ID" value="NZ_CP007145.1"/>
</dbReference>
<evidence type="ECO:0000313" key="1">
    <source>
        <dbReference type="EMBL" id="AHJ97525.1"/>
    </source>
</evidence>
<evidence type="ECO:0000313" key="2">
    <source>
        <dbReference type="Proteomes" id="UP000019423"/>
    </source>
</evidence>
<dbReference type="OrthoDB" id="887233at2"/>
<keyword evidence="2" id="KW-1185">Reference proteome</keyword>
<gene>
    <name evidence="1" type="ORF">Hsw_1930</name>
</gene>